<proteinExistence type="predicted"/>
<dbReference type="Proteomes" id="UP001194468">
    <property type="component" value="Unassembled WGS sequence"/>
</dbReference>
<dbReference type="EMBL" id="WHUW01000005">
    <property type="protein sequence ID" value="KAF8445937.1"/>
    <property type="molecule type" value="Genomic_DNA"/>
</dbReference>
<accession>A0AAD4C1E3</accession>
<reference evidence="1" key="2">
    <citation type="journal article" date="2020" name="Nat. Commun.">
        <title>Large-scale genome sequencing of mycorrhizal fungi provides insights into the early evolution of symbiotic traits.</title>
        <authorList>
            <person name="Miyauchi S."/>
            <person name="Kiss E."/>
            <person name="Kuo A."/>
            <person name="Drula E."/>
            <person name="Kohler A."/>
            <person name="Sanchez-Garcia M."/>
            <person name="Morin E."/>
            <person name="Andreopoulos B."/>
            <person name="Barry K.W."/>
            <person name="Bonito G."/>
            <person name="Buee M."/>
            <person name="Carver A."/>
            <person name="Chen C."/>
            <person name="Cichocki N."/>
            <person name="Clum A."/>
            <person name="Culley D."/>
            <person name="Crous P.W."/>
            <person name="Fauchery L."/>
            <person name="Girlanda M."/>
            <person name="Hayes R.D."/>
            <person name="Keri Z."/>
            <person name="LaButti K."/>
            <person name="Lipzen A."/>
            <person name="Lombard V."/>
            <person name="Magnuson J."/>
            <person name="Maillard F."/>
            <person name="Murat C."/>
            <person name="Nolan M."/>
            <person name="Ohm R.A."/>
            <person name="Pangilinan J."/>
            <person name="Pereira M.F."/>
            <person name="Perotto S."/>
            <person name="Peter M."/>
            <person name="Pfister S."/>
            <person name="Riley R."/>
            <person name="Sitrit Y."/>
            <person name="Stielow J.B."/>
            <person name="Szollosi G."/>
            <person name="Zifcakova L."/>
            <person name="Stursova M."/>
            <person name="Spatafora J.W."/>
            <person name="Tedersoo L."/>
            <person name="Vaario L.M."/>
            <person name="Yamada A."/>
            <person name="Yan M."/>
            <person name="Wang P."/>
            <person name="Xu J."/>
            <person name="Bruns T."/>
            <person name="Baldrian P."/>
            <person name="Vilgalys R."/>
            <person name="Dunand C."/>
            <person name="Henrissat B."/>
            <person name="Grigoriev I.V."/>
            <person name="Hibbett D."/>
            <person name="Nagy L.G."/>
            <person name="Martin F.M."/>
        </authorList>
    </citation>
    <scope>NUCLEOTIDE SEQUENCE</scope>
    <source>
        <strain evidence="1">BED1</strain>
    </source>
</reference>
<evidence type="ECO:0000313" key="1">
    <source>
        <dbReference type="EMBL" id="KAF8445937.1"/>
    </source>
</evidence>
<organism evidence="1 2">
    <name type="scientific">Boletus edulis BED1</name>
    <dbReference type="NCBI Taxonomy" id="1328754"/>
    <lineage>
        <taxon>Eukaryota</taxon>
        <taxon>Fungi</taxon>
        <taxon>Dikarya</taxon>
        <taxon>Basidiomycota</taxon>
        <taxon>Agaricomycotina</taxon>
        <taxon>Agaricomycetes</taxon>
        <taxon>Agaricomycetidae</taxon>
        <taxon>Boletales</taxon>
        <taxon>Boletineae</taxon>
        <taxon>Boletaceae</taxon>
        <taxon>Boletoideae</taxon>
        <taxon>Boletus</taxon>
    </lineage>
</organism>
<evidence type="ECO:0008006" key="3">
    <source>
        <dbReference type="Google" id="ProtNLM"/>
    </source>
</evidence>
<dbReference type="PANTHER" id="PTHR12459">
    <property type="entry name" value="TRANSMEMBRANE PROTEIN 135-RELATED"/>
    <property type="match status" value="1"/>
</dbReference>
<name>A0AAD4C1E3_BOLED</name>
<comment type="caution">
    <text evidence="1">The sequence shown here is derived from an EMBL/GenBank/DDBJ whole genome shotgun (WGS) entry which is preliminary data.</text>
</comment>
<evidence type="ECO:0000313" key="2">
    <source>
        <dbReference type="Proteomes" id="UP001194468"/>
    </source>
</evidence>
<dbReference type="AlphaFoldDB" id="A0AAD4C1E3"/>
<protein>
    <recommendedName>
        <fullName evidence="3">Transmembrane protein 135 N-terminal domain-containing protein</fullName>
    </recommendedName>
</protein>
<dbReference type="InterPro" id="IPR026749">
    <property type="entry name" value="Tmem135"/>
</dbReference>
<sequence>MPPSSPSKPTPPWKASFAAIIQNISDDPGHPLQIALRTFSLCLSLSLSPVLLRAIFALVLRPESFTTHVRGLWRALSRELRPTGFASAITTAVGGGAALQRLWNVLEHRHINSKLSLYQRTFLANALSSTFAIILLRWKRYRRPGTVSPTLDLSLLFFVRALDASVQLLLLRKGRERQVQAPLCNVVASRASSTPPDTRFLDKQSESLAKEWQNKVAMHLDTFIFWAGSARIMWCFLYQPQRLPPTFVKWINSLANIDKRLLEVLRALREGTWSYARGSRHNIVGSLAEELGRSSSWADPAVLPAYGGNFANDTWKQLGVEGRSGIGGMPCEIVHGGIGASFGLQNDCVANTAIRTVYVFARALALNLPVHFLPILLTKPSSIIRPHLALSTLLSAIRSATFLSTFISSCWFTVCFTRTLVLARLFPKISHDVWDGPYGGTLAGSLICGMSIWIEDARRRREVALYVLPRALRASIPEKWLRSRHSVAQFAECLTFIVSLASLLTFSVHHPESLRGLLRWTMAFVMKGPNAGVWKKKIVTCPPTPVEPSTPPLADHKD</sequence>
<gene>
    <name evidence="1" type="ORF">L210DRAFT_3619727</name>
</gene>
<keyword evidence="2" id="KW-1185">Reference proteome</keyword>
<dbReference type="PANTHER" id="PTHR12459:SF15">
    <property type="entry name" value="TRANSMEMBRANE PROTEIN 135"/>
    <property type="match status" value="1"/>
</dbReference>
<reference evidence="1" key="1">
    <citation type="submission" date="2019-10" db="EMBL/GenBank/DDBJ databases">
        <authorList>
            <consortium name="DOE Joint Genome Institute"/>
            <person name="Kuo A."/>
            <person name="Miyauchi S."/>
            <person name="Kiss E."/>
            <person name="Drula E."/>
            <person name="Kohler A."/>
            <person name="Sanchez-Garcia M."/>
            <person name="Andreopoulos B."/>
            <person name="Barry K.W."/>
            <person name="Bonito G."/>
            <person name="Buee M."/>
            <person name="Carver A."/>
            <person name="Chen C."/>
            <person name="Cichocki N."/>
            <person name="Clum A."/>
            <person name="Culley D."/>
            <person name="Crous P.W."/>
            <person name="Fauchery L."/>
            <person name="Girlanda M."/>
            <person name="Hayes R."/>
            <person name="Keri Z."/>
            <person name="LaButti K."/>
            <person name="Lipzen A."/>
            <person name="Lombard V."/>
            <person name="Magnuson J."/>
            <person name="Maillard F."/>
            <person name="Morin E."/>
            <person name="Murat C."/>
            <person name="Nolan M."/>
            <person name="Ohm R."/>
            <person name="Pangilinan J."/>
            <person name="Pereira M."/>
            <person name="Perotto S."/>
            <person name="Peter M."/>
            <person name="Riley R."/>
            <person name="Sitrit Y."/>
            <person name="Stielow B."/>
            <person name="Szollosi G."/>
            <person name="Zifcakova L."/>
            <person name="Stursova M."/>
            <person name="Spatafora J.W."/>
            <person name="Tedersoo L."/>
            <person name="Vaario L.-M."/>
            <person name="Yamada A."/>
            <person name="Yan M."/>
            <person name="Wang P."/>
            <person name="Xu J."/>
            <person name="Bruns T."/>
            <person name="Baldrian P."/>
            <person name="Vilgalys R."/>
            <person name="Henrissat B."/>
            <person name="Grigoriev I.V."/>
            <person name="Hibbett D."/>
            <person name="Nagy L.G."/>
            <person name="Martin F.M."/>
        </authorList>
    </citation>
    <scope>NUCLEOTIDE SEQUENCE</scope>
    <source>
        <strain evidence="1">BED1</strain>
    </source>
</reference>